<accession>A0ACC8XFV3</accession>
<evidence type="ECO:0000313" key="1">
    <source>
        <dbReference type="EMBL" id="ONI42215.1"/>
    </source>
</evidence>
<dbReference type="Proteomes" id="UP000188605">
    <property type="component" value="Unassembled WGS sequence"/>
</dbReference>
<proteinExistence type="predicted"/>
<evidence type="ECO:0000313" key="2">
    <source>
        <dbReference type="Proteomes" id="UP000188605"/>
    </source>
</evidence>
<name>A0ACC8XFV3_9FIRM</name>
<protein>
    <submittedName>
        <fullName evidence="1">Uncharacterized protein</fullName>
    </submittedName>
</protein>
<keyword evidence="2" id="KW-1185">Reference proteome</keyword>
<organism evidence="1 2">
    <name type="scientific">Candidatus Epulonipiscium fishelsonii</name>
    <dbReference type="NCBI Taxonomy" id="77094"/>
    <lineage>
        <taxon>Bacteria</taxon>
        <taxon>Bacillati</taxon>
        <taxon>Bacillota</taxon>
        <taxon>Clostridia</taxon>
        <taxon>Lachnospirales</taxon>
        <taxon>Lachnospiraceae</taxon>
        <taxon>Candidatus Epulonipiscium</taxon>
    </lineage>
</organism>
<reference evidence="1" key="1">
    <citation type="submission" date="2016-08" db="EMBL/GenBank/DDBJ databases">
        <authorList>
            <person name="Ngugi D.K."/>
            <person name="Miyake S."/>
            <person name="Stingl U."/>
        </authorList>
    </citation>
    <scope>NUCLEOTIDE SEQUENCE</scope>
    <source>
        <strain evidence="1">SCG-B11WGA-EpuloA1</strain>
    </source>
</reference>
<comment type="caution">
    <text evidence="1">The sequence shown here is derived from an EMBL/GenBank/DDBJ whole genome shotgun (WGS) entry which is preliminary data.</text>
</comment>
<sequence>MSSYIKLYWKQSINVFYVAICIGCGFIGVDLVPKIFKILQGNSINNLLRDPTDLFAITIIYGIILGISGMKSWFNAFMNMKANRKQIFLGIVIGGITMTMSIFFILYIINIVIINVCNNFFPMLNLTNTFGSSFDGMFDLSTMVFLCLTIFSVSNLVGSFIVKFQFQRIITLLCFIVFVIILLTALGFGTPILIMITLVQGNNIFGLFILSILCVISIGISYIISRKIAIH</sequence>
<dbReference type="EMBL" id="LJDB01000017">
    <property type="protein sequence ID" value="ONI42215.1"/>
    <property type="molecule type" value="Genomic_DNA"/>
</dbReference>
<gene>
    <name evidence="1" type="ORF">AN396_02185</name>
</gene>